<name>A0ABV7N564_9STAP</name>
<keyword evidence="3 5" id="KW-0949">S-adenosyl-L-methionine</keyword>
<dbReference type="InterPro" id="IPR040758">
    <property type="entry name" value="PrmC_N"/>
</dbReference>
<keyword evidence="1 5" id="KW-0489">Methyltransferase</keyword>
<dbReference type="PROSITE" id="PS00092">
    <property type="entry name" value="N6_MTASE"/>
    <property type="match status" value="1"/>
</dbReference>
<dbReference type="RefSeq" id="WP_380652072.1">
    <property type="nucleotide sequence ID" value="NZ_JBHRVQ010000001.1"/>
</dbReference>
<evidence type="ECO:0000256" key="3">
    <source>
        <dbReference type="ARBA" id="ARBA00022691"/>
    </source>
</evidence>
<keyword evidence="2 5" id="KW-0808">Transferase</keyword>
<organism evidence="8 9">
    <name type="scientific">Salinicoccus sesuvii</name>
    <dbReference type="NCBI Taxonomy" id="868281"/>
    <lineage>
        <taxon>Bacteria</taxon>
        <taxon>Bacillati</taxon>
        <taxon>Bacillota</taxon>
        <taxon>Bacilli</taxon>
        <taxon>Bacillales</taxon>
        <taxon>Staphylococcaceae</taxon>
        <taxon>Salinicoccus</taxon>
    </lineage>
</organism>
<evidence type="ECO:0000259" key="7">
    <source>
        <dbReference type="Pfam" id="PF17827"/>
    </source>
</evidence>
<dbReference type="InterPro" id="IPR050320">
    <property type="entry name" value="N5-glutamine_MTase"/>
</dbReference>
<dbReference type="Gene3D" id="3.40.50.150">
    <property type="entry name" value="Vaccinia Virus protein VP39"/>
    <property type="match status" value="1"/>
</dbReference>
<comment type="catalytic activity">
    <reaction evidence="4 5">
        <text>L-glutaminyl-[peptide chain release factor] + S-adenosyl-L-methionine = N(5)-methyl-L-glutaminyl-[peptide chain release factor] + S-adenosyl-L-homocysteine + H(+)</text>
        <dbReference type="Rhea" id="RHEA:42896"/>
        <dbReference type="Rhea" id="RHEA-COMP:10271"/>
        <dbReference type="Rhea" id="RHEA-COMP:10272"/>
        <dbReference type="ChEBI" id="CHEBI:15378"/>
        <dbReference type="ChEBI" id="CHEBI:30011"/>
        <dbReference type="ChEBI" id="CHEBI:57856"/>
        <dbReference type="ChEBI" id="CHEBI:59789"/>
        <dbReference type="ChEBI" id="CHEBI:61891"/>
        <dbReference type="EC" id="2.1.1.297"/>
    </reaction>
</comment>
<dbReference type="EMBL" id="JBHRVQ010000001">
    <property type="protein sequence ID" value="MFC3387721.1"/>
    <property type="molecule type" value="Genomic_DNA"/>
</dbReference>
<dbReference type="Gene3D" id="1.10.8.10">
    <property type="entry name" value="DNA helicase RuvA subunit, C-terminal domain"/>
    <property type="match status" value="1"/>
</dbReference>
<dbReference type="GO" id="GO:0102559">
    <property type="term" value="F:peptide chain release factor N(5)-glutamine methyltransferase activity"/>
    <property type="evidence" value="ECO:0007669"/>
    <property type="project" value="UniProtKB-EC"/>
</dbReference>
<feature type="binding site" evidence="5">
    <location>
        <begin position="187"/>
        <end position="190"/>
    </location>
    <ligand>
        <name>substrate</name>
    </ligand>
</feature>
<dbReference type="EC" id="2.1.1.297" evidence="5"/>
<evidence type="ECO:0000256" key="2">
    <source>
        <dbReference type="ARBA" id="ARBA00022679"/>
    </source>
</evidence>
<feature type="binding site" evidence="5">
    <location>
        <begin position="120"/>
        <end position="124"/>
    </location>
    <ligand>
        <name>S-adenosyl-L-methionine</name>
        <dbReference type="ChEBI" id="CHEBI:59789"/>
    </ligand>
</feature>
<feature type="domain" description="Release factor glutamine methyltransferase N-terminal" evidence="7">
    <location>
        <begin position="8"/>
        <end position="76"/>
    </location>
</feature>
<sequence length="283" mass="32034">MHPYSYREMVKEAKASLSVSGQETGPATLLLEDLFGMSTARFMLENDMEVPVEERMQYEAAIRRIVAGEPYQYVVGHAWFYGEKFTVTRDTLIPRNETEELVELILTTEPDNGLKVVDIGCGTGVIGLTLANAWQDNSVILTDISKAVLEVARKNATALSADVNMFEGNLFEPLIERNIKVDCIVSNPPYIGREELADMGRSVVAHEPVLALFAEEEGFLLYKRMVDRLDEVLKPGGAVYFEIGWKQAKVLCDYIKARWPRVEPKVKKDINGNDRMLHFRWEV</sequence>
<reference evidence="9" key="1">
    <citation type="journal article" date="2019" name="Int. J. Syst. Evol. Microbiol.">
        <title>The Global Catalogue of Microorganisms (GCM) 10K type strain sequencing project: providing services to taxonomists for standard genome sequencing and annotation.</title>
        <authorList>
            <consortium name="The Broad Institute Genomics Platform"/>
            <consortium name="The Broad Institute Genome Sequencing Center for Infectious Disease"/>
            <person name="Wu L."/>
            <person name="Ma J."/>
        </authorList>
    </citation>
    <scope>NUCLEOTIDE SEQUENCE [LARGE SCALE GENOMIC DNA]</scope>
    <source>
        <strain evidence="9">CCM 7756</strain>
    </source>
</reference>
<dbReference type="InterPro" id="IPR007848">
    <property type="entry name" value="Small_mtfrase_dom"/>
</dbReference>
<dbReference type="InterPro" id="IPR004556">
    <property type="entry name" value="HemK-like"/>
</dbReference>
<evidence type="ECO:0000259" key="6">
    <source>
        <dbReference type="Pfam" id="PF05175"/>
    </source>
</evidence>
<dbReference type="NCBIfam" id="TIGR03534">
    <property type="entry name" value="RF_mod_PrmC"/>
    <property type="match status" value="1"/>
</dbReference>
<dbReference type="Pfam" id="PF05175">
    <property type="entry name" value="MTS"/>
    <property type="match status" value="1"/>
</dbReference>
<dbReference type="Proteomes" id="UP001595637">
    <property type="component" value="Unassembled WGS sequence"/>
</dbReference>
<dbReference type="InterPro" id="IPR029063">
    <property type="entry name" value="SAM-dependent_MTases_sf"/>
</dbReference>
<protein>
    <recommendedName>
        <fullName evidence="5">Release factor glutamine methyltransferase</fullName>
        <shortName evidence="5">RF MTase</shortName>
        <ecNumber evidence="5">2.1.1.297</ecNumber>
    </recommendedName>
    <alternativeName>
        <fullName evidence="5">N5-glutamine methyltransferase PrmC</fullName>
    </alternativeName>
    <alternativeName>
        <fullName evidence="5">Protein-(glutamine-N5) MTase PrmC</fullName>
    </alternativeName>
    <alternativeName>
        <fullName evidence="5">Protein-glutamine N-methyltransferase PrmC</fullName>
    </alternativeName>
</protein>
<keyword evidence="9" id="KW-1185">Reference proteome</keyword>
<accession>A0ABV7N564</accession>
<dbReference type="PANTHER" id="PTHR18895:SF74">
    <property type="entry name" value="MTRF1L RELEASE FACTOR GLUTAMINE METHYLTRANSFERASE"/>
    <property type="match status" value="1"/>
</dbReference>
<gene>
    <name evidence="5 8" type="primary">prmC</name>
    <name evidence="8" type="ORF">ACFOEO_03780</name>
</gene>
<dbReference type="InterPro" id="IPR019874">
    <property type="entry name" value="RF_methyltr_PrmC"/>
</dbReference>
<evidence type="ECO:0000256" key="1">
    <source>
        <dbReference type="ARBA" id="ARBA00022603"/>
    </source>
</evidence>
<evidence type="ECO:0000256" key="4">
    <source>
        <dbReference type="ARBA" id="ARBA00048391"/>
    </source>
</evidence>
<feature type="binding site" evidence="5">
    <location>
        <position position="143"/>
    </location>
    <ligand>
        <name>S-adenosyl-L-methionine</name>
        <dbReference type="ChEBI" id="CHEBI:59789"/>
    </ligand>
</feature>
<dbReference type="GO" id="GO:0032259">
    <property type="term" value="P:methylation"/>
    <property type="evidence" value="ECO:0007669"/>
    <property type="project" value="UniProtKB-KW"/>
</dbReference>
<feature type="domain" description="Methyltransferase small" evidence="6">
    <location>
        <begin position="112"/>
        <end position="192"/>
    </location>
</feature>
<comment type="caution">
    <text evidence="5">Lacks conserved residue(s) required for the propagation of feature annotation.</text>
</comment>
<feature type="binding site" evidence="5">
    <location>
        <position position="187"/>
    </location>
    <ligand>
        <name>S-adenosyl-L-methionine</name>
        <dbReference type="ChEBI" id="CHEBI:59789"/>
    </ligand>
</feature>
<dbReference type="SUPFAM" id="SSF53335">
    <property type="entry name" value="S-adenosyl-L-methionine-dependent methyltransferases"/>
    <property type="match status" value="1"/>
</dbReference>
<comment type="function">
    <text evidence="5">Methylates the class 1 translation termination release factors RF1/PrfA and RF2/PrfB on the glutamine residue of the universally conserved GGQ motif.</text>
</comment>
<dbReference type="HAMAP" id="MF_02126">
    <property type="entry name" value="RF_methyltr_PrmC"/>
    <property type="match status" value="1"/>
</dbReference>
<evidence type="ECO:0000313" key="9">
    <source>
        <dbReference type="Proteomes" id="UP001595637"/>
    </source>
</evidence>
<comment type="caution">
    <text evidence="8">The sequence shown here is derived from an EMBL/GenBank/DDBJ whole genome shotgun (WGS) entry which is preliminary data.</text>
</comment>
<dbReference type="Pfam" id="PF17827">
    <property type="entry name" value="PrmC_N"/>
    <property type="match status" value="1"/>
</dbReference>
<dbReference type="InterPro" id="IPR002052">
    <property type="entry name" value="DNA_methylase_N6_adenine_CS"/>
</dbReference>
<proteinExistence type="inferred from homology"/>
<evidence type="ECO:0000313" key="8">
    <source>
        <dbReference type="EMBL" id="MFC3387721.1"/>
    </source>
</evidence>
<dbReference type="PANTHER" id="PTHR18895">
    <property type="entry name" value="HEMK METHYLTRANSFERASE"/>
    <property type="match status" value="1"/>
</dbReference>
<dbReference type="CDD" id="cd02440">
    <property type="entry name" value="AdoMet_MTases"/>
    <property type="match status" value="1"/>
</dbReference>
<evidence type="ECO:0000256" key="5">
    <source>
        <dbReference type="HAMAP-Rule" id="MF_02126"/>
    </source>
</evidence>
<dbReference type="NCBIfam" id="TIGR00536">
    <property type="entry name" value="hemK_fam"/>
    <property type="match status" value="1"/>
</dbReference>
<comment type="similarity">
    <text evidence="5">Belongs to the protein N5-glutamine methyltransferase family. PrmC subfamily.</text>
</comment>